<protein>
    <recommendedName>
        <fullName evidence="3">C2H2-type domain-containing protein</fullName>
    </recommendedName>
</protein>
<evidence type="ECO:0000313" key="5">
    <source>
        <dbReference type="Proteomes" id="UP001059893"/>
    </source>
</evidence>
<reference evidence="4" key="1">
    <citation type="submission" date="2021-01" db="EMBL/GenBank/DDBJ databases">
        <title>Deciphering the adaptive evolutionary patterns associated with biogeogrpahic diversity in the finger millet blast pathogen Magnaporthe oryzae in Eastern Africa.</title>
        <authorList>
            <person name="Onyema G."/>
            <person name="Shittu T.A."/>
            <person name="Dodsworth S."/>
            <person name="Devilliers S."/>
            <person name="Muthumeenakshi S."/>
            <person name="Sreenivasaprasad S."/>
        </authorList>
    </citation>
    <scope>NUCLEOTIDE SEQUENCE</scope>
    <source>
        <strain evidence="4">D15/s37</strain>
    </source>
</reference>
<gene>
    <name evidence="4" type="ORF">MCOR33_004972</name>
</gene>
<keyword evidence="1" id="KW-0479">Metal-binding</keyword>
<dbReference type="Proteomes" id="UP001059893">
    <property type="component" value="Unassembled WGS sequence"/>
</dbReference>
<keyword evidence="2" id="KW-0732">Signal</keyword>
<organism evidence="4 5">
    <name type="scientific">Pyricularia grisea</name>
    <name type="common">Crabgrass-specific blast fungus</name>
    <name type="synonym">Magnaporthe grisea</name>
    <dbReference type="NCBI Taxonomy" id="148305"/>
    <lineage>
        <taxon>Eukaryota</taxon>
        <taxon>Fungi</taxon>
        <taxon>Dikarya</taxon>
        <taxon>Ascomycota</taxon>
        <taxon>Pezizomycotina</taxon>
        <taxon>Sordariomycetes</taxon>
        <taxon>Sordariomycetidae</taxon>
        <taxon>Magnaporthales</taxon>
        <taxon>Pyriculariaceae</taxon>
        <taxon>Pyricularia</taxon>
    </lineage>
</organism>
<evidence type="ECO:0000256" key="2">
    <source>
        <dbReference type="SAM" id="SignalP"/>
    </source>
</evidence>
<feature type="chain" id="PRO_5047166405" description="C2H2-type domain-containing protein" evidence="2">
    <location>
        <begin position="20"/>
        <end position="248"/>
    </location>
</feature>
<dbReference type="InterPro" id="IPR013087">
    <property type="entry name" value="Znf_C2H2_type"/>
</dbReference>
<sequence>MHSSLILQALALFSIGAIAAPTPGGRSAAPTVPAIPEVPSSGPGAATLKHAVFNPVSPHFGSWNFFTLDDPRVDYWKRNPVMEVRYFKYCPKCGEYPFHDKYVLAEHLIKEDLATTGQGALDKANELPVIILALFTAVASSAPTSHAAVRARHVSPPEADLLHVVKGGDDTDFSDWQRYSLWDKRVEALSRNPELVSRYGYKCNSCGKGRMDENSMRRHIIFDHHSRDIPLEKSAHVNQYIEFRNKGG</sequence>
<dbReference type="PROSITE" id="PS50157">
    <property type="entry name" value="ZINC_FINGER_C2H2_2"/>
    <property type="match status" value="1"/>
</dbReference>
<proteinExistence type="predicted"/>
<accession>A0ABQ8NLU4</accession>
<evidence type="ECO:0000313" key="4">
    <source>
        <dbReference type="EMBL" id="KAI6299025.1"/>
    </source>
</evidence>
<keyword evidence="5" id="KW-1185">Reference proteome</keyword>
<evidence type="ECO:0000256" key="1">
    <source>
        <dbReference type="PROSITE-ProRule" id="PRU00042"/>
    </source>
</evidence>
<keyword evidence="1" id="KW-0863">Zinc-finger</keyword>
<feature type="signal peptide" evidence="2">
    <location>
        <begin position="1"/>
        <end position="19"/>
    </location>
</feature>
<evidence type="ECO:0000259" key="3">
    <source>
        <dbReference type="PROSITE" id="PS50157"/>
    </source>
</evidence>
<keyword evidence="1" id="KW-0862">Zinc</keyword>
<feature type="domain" description="C2H2-type" evidence="3">
    <location>
        <begin position="201"/>
        <end position="230"/>
    </location>
</feature>
<name>A0ABQ8NLU4_PYRGI</name>
<comment type="caution">
    <text evidence="4">The sequence shown here is derived from an EMBL/GenBank/DDBJ whole genome shotgun (WGS) entry which is preliminary data.</text>
</comment>
<dbReference type="EMBL" id="JABSND010000077">
    <property type="protein sequence ID" value="KAI6299025.1"/>
    <property type="molecule type" value="Genomic_DNA"/>
</dbReference>